<dbReference type="GO" id="GO:0031261">
    <property type="term" value="C:DNA replication preinitiation complex"/>
    <property type="evidence" value="ECO:0007669"/>
    <property type="project" value="TreeGrafter"/>
</dbReference>
<keyword evidence="6 8" id="KW-0131">Cell cycle</keyword>
<evidence type="ECO:0000256" key="9">
    <source>
        <dbReference type="SAM" id="MobiDB-lite"/>
    </source>
</evidence>
<reference evidence="10" key="3">
    <citation type="submission" date="2010-09" db="EMBL/GenBank/DDBJ databases">
        <title>Annotation of Gaeumannomyces graminis var. tritici R3-111a-1.</title>
        <authorList>
            <consortium name="The Broad Institute Genome Sequencing Platform"/>
            <person name="Ma L.-J."/>
            <person name="Dead R."/>
            <person name="Young S.K."/>
            <person name="Zeng Q."/>
            <person name="Gargeya S."/>
            <person name="Fitzgerald M."/>
            <person name="Haas B."/>
            <person name="Abouelleil A."/>
            <person name="Alvarado L."/>
            <person name="Arachchi H.M."/>
            <person name="Berlin A."/>
            <person name="Brown A."/>
            <person name="Chapman S.B."/>
            <person name="Chen Z."/>
            <person name="Dunbar C."/>
            <person name="Freedman E."/>
            <person name="Gearin G."/>
            <person name="Gellesch M."/>
            <person name="Goldberg J."/>
            <person name="Griggs A."/>
            <person name="Gujja S."/>
            <person name="Heiman D."/>
            <person name="Howarth C."/>
            <person name="Larson L."/>
            <person name="Lui A."/>
            <person name="MacDonald P.J.P."/>
            <person name="Mehta T."/>
            <person name="Montmayeur A."/>
            <person name="Murphy C."/>
            <person name="Neiman D."/>
            <person name="Pearson M."/>
            <person name="Priest M."/>
            <person name="Roberts A."/>
            <person name="Saif S."/>
            <person name="Shea T."/>
            <person name="Shenoy N."/>
            <person name="Sisk P."/>
            <person name="Stolte C."/>
            <person name="Sykes S."/>
            <person name="Yandava C."/>
            <person name="Wortman J."/>
            <person name="Nusbaum C."/>
            <person name="Birren B."/>
        </authorList>
    </citation>
    <scope>NUCLEOTIDE SEQUENCE</scope>
    <source>
        <strain evidence="10">R3-111a-1</strain>
    </source>
</reference>
<evidence type="ECO:0000256" key="4">
    <source>
        <dbReference type="ARBA" id="ARBA00022705"/>
    </source>
</evidence>
<dbReference type="InterPro" id="IPR021110">
    <property type="entry name" value="DNA_rep_checkpnt_protein"/>
</dbReference>
<reference evidence="11" key="4">
    <citation type="journal article" date="2015" name="G3 (Bethesda)">
        <title>Genome sequences of three phytopathogenic species of the Magnaporthaceae family of fungi.</title>
        <authorList>
            <person name="Okagaki L.H."/>
            <person name="Nunes C.C."/>
            <person name="Sailsbery J."/>
            <person name="Clay B."/>
            <person name="Brown D."/>
            <person name="John T."/>
            <person name="Oh Y."/>
            <person name="Young N."/>
            <person name="Fitzgerald M."/>
            <person name="Haas B.J."/>
            <person name="Zeng Q."/>
            <person name="Young S."/>
            <person name="Adiconis X."/>
            <person name="Fan L."/>
            <person name="Levin J.Z."/>
            <person name="Mitchell T.K."/>
            <person name="Okubara P.A."/>
            <person name="Farman M.L."/>
            <person name="Kohn L.M."/>
            <person name="Birren B."/>
            <person name="Ma L.-J."/>
            <person name="Dean R.A."/>
        </authorList>
    </citation>
    <scope>NUCLEOTIDE SEQUENCE</scope>
    <source>
        <strain evidence="11">R3-111a-1</strain>
    </source>
</reference>
<evidence type="ECO:0000313" key="11">
    <source>
        <dbReference type="EnsemblFungi" id="EJT75424"/>
    </source>
</evidence>
<evidence type="ECO:0000256" key="6">
    <source>
        <dbReference type="ARBA" id="ARBA00023306"/>
    </source>
</evidence>
<evidence type="ECO:0000313" key="10">
    <source>
        <dbReference type="EMBL" id="EJT75424.1"/>
    </source>
</evidence>
<comment type="similarity">
    <text evidence="2 8">Belongs to the SLD2 family.</text>
</comment>
<evidence type="ECO:0000256" key="1">
    <source>
        <dbReference type="ARBA" id="ARBA00004123"/>
    </source>
</evidence>
<dbReference type="GO" id="GO:0003697">
    <property type="term" value="F:single-stranded DNA binding"/>
    <property type="evidence" value="ECO:0007669"/>
    <property type="project" value="TreeGrafter"/>
</dbReference>
<dbReference type="CDD" id="cd22289">
    <property type="entry name" value="RecQL4_SLD2_NTD"/>
    <property type="match status" value="1"/>
</dbReference>
<dbReference type="eggNOG" id="ENOG502SCF7">
    <property type="taxonomic scope" value="Eukaryota"/>
</dbReference>
<dbReference type="OrthoDB" id="8775810at2759"/>
<comment type="subcellular location">
    <subcellularLocation>
        <location evidence="1 8">Nucleus</location>
    </subcellularLocation>
</comment>
<accession>J3NVP6</accession>
<evidence type="ECO:0000256" key="5">
    <source>
        <dbReference type="ARBA" id="ARBA00023242"/>
    </source>
</evidence>
<reference evidence="10" key="2">
    <citation type="submission" date="2010-07" db="EMBL/GenBank/DDBJ databases">
        <authorList>
            <consortium name="The Broad Institute Genome Sequencing Platform"/>
            <consortium name="Broad Institute Genome Sequencing Center for Infectious Disease"/>
            <person name="Ma L.-J."/>
            <person name="Dead R."/>
            <person name="Young S."/>
            <person name="Zeng Q."/>
            <person name="Koehrsen M."/>
            <person name="Alvarado L."/>
            <person name="Berlin A."/>
            <person name="Chapman S.B."/>
            <person name="Chen Z."/>
            <person name="Freedman E."/>
            <person name="Gellesch M."/>
            <person name="Goldberg J."/>
            <person name="Griggs A."/>
            <person name="Gujja S."/>
            <person name="Heilman E.R."/>
            <person name="Heiman D."/>
            <person name="Hepburn T."/>
            <person name="Howarth C."/>
            <person name="Jen D."/>
            <person name="Larson L."/>
            <person name="Mehta T."/>
            <person name="Neiman D."/>
            <person name="Pearson M."/>
            <person name="Roberts A."/>
            <person name="Saif S."/>
            <person name="Shea T."/>
            <person name="Shenoy N."/>
            <person name="Sisk P."/>
            <person name="Stolte C."/>
            <person name="Sykes S."/>
            <person name="Walk T."/>
            <person name="White J."/>
            <person name="Yandava C."/>
            <person name="Haas B."/>
            <person name="Nusbaum C."/>
            <person name="Birren B."/>
        </authorList>
    </citation>
    <scope>NUCLEOTIDE SEQUENCE</scope>
    <source>
        <strain evidence="10">R3-111a-1</strain>
    </source>
</reference>
<feature type="region of interest" description="Disordered" evidence="9">
    <location>
        <begin position="352"/>
        <end position="618"/>
    </location>
</feature>
<feature type="compositionally biased region" description="Basic and acidic residues" evidence="9">
    <location>
        <begin position="36"/>
        <end position="61"/>
    </location>
</feature>
<dbReference type="PANTHER" id="PTHR28124:SF1">
    <property type="entry name" value="DNA REPLICATION REGULATOR SLD2"/>
    <property type="match status" value="1"/>
</dbReference>
<dbReference type="EnsemblFungi" id="EJT75424">
    <property type="protein sequence ID" value="EJT75424"/>
    <property type="gene ID" value="GGTG_05359"/>
</dbReference>
<evidence type="ECO:0000256" key="2">
    <source>
        <dbReference type="ARBA" id="ARBA00007276"/>
    </source>
</evidence>
<dbReference type="GO" id="GO:0000727">
    <property type="term" value="P:double-strand break repair via break-induced replication"/>
    <property type="evidence" value="ECO:0007669"/>
    <property type="project" value="TreeGrafter"/>
</dbReference>
<feature type="compositionally biased region" description="Basic residues" evidence="9">
    <location>
        <begin position="457"/>
        <end position="471"/>
    </location>
</feature>
<dbReference type="GO" id="GO:1902977">
    <property type="term" value="P:mitotic DNA replication preinitiation complex assembly"/>
    <property type="evidence" value="ECO:0007669"/>
    <property type="project" value="TreeGrafter"/>
</dbReference>
<dbReference type="GeneID" id="20345817"/>
<dbReference type="Proteomes" id="UP000006039">
    <property type="component" value="Unassembled WGS sequence"/>
</dbReference>
<protein>
    <recommendedName>
        <fullName evidence="3 8">DNA replication regulator SLD2</fullName>
    </recommendedName>
</protein>
<feature type="compositionally biased region" description="Acidic residues" evidence="9">
    <location>
        <begin position="488"/>
        <end position="499"/>
    </location>
</feature>
<dbReference type="VEuPathDB" id="FungiDB:GGTG_05359"/>
<dbReference type="FunFam" id="1.10.10.1460:FF:000001">
    <property type="entry name" value="DNA replication regulator Sld2"/>
    <property type="match status" value="1"/>
</dbReference>
<dbReference type="InterPro" id="IPR040203">
    <property type="entry name" value="Sld2"/>
</dbReference>
<reference evidence="12" key="1">
    <citation type="submission" date="2010-07" db="EMBL/GenBank/DDBJ databases">
        <title>The genome sequence of Gaeumannomyces graminis var. tritici strain R3-111a-1.</title>
        <authorList>
            <consortium name="The Broad Institute Genome Sequencing Platform"/>
            <person name="Ma L.-J."/>
            <person name="Dead R."/>
            <person name="Young S."/>
            <person name="Zeng Q."/>
            <person name="Koehrsen M."/>
            <person name="Alvarado L."/>
            <person name="Berlin A."/>
            <person name="Chapman S.B."/>
            <person name="Chen Z."/>
            <person name="Freedman E."/>
            <person name="Gellesch M."/>
            <person name="Goldberg J."/>
            <person name="Griggs A."/>
            <person name="Gujja S."/>
            <person name="Heilman E.R."/>
            <person name="Heiman D."/>
            <person name="Hepburn T."/>
            <person name="Howarth C."/>
            <person name="Jen D."/>
            <person name="Larson L."/>
            <person name="Mehta T."/>
            <person name="Neiman D."/>
            <person name="Pearson M."/>
            <person name="Roberts A."/>
            <person name="Saif S."/>
            <person name="Shea T."/>
            <person name="Shenoy N."/>
            <person name="Sisk P."/>
            <person name="Stolte C."/>
            <person name="Sykes S."/>
            <person name="Walk T."/>
            <person name="White J."/>
            <person name="Yandava C."/>
            <person name="Haas B."/>
            <person name="Nusbaum C."/>
            <person name="Birren B."/>
        </authorList>
    </citation>
    <scope>NUCLEOTIDE SEQUENCE [LARGE SCALE GENOMIC DNA]</scope>
    <source>
        <strain evidence="12">R3-111a-1</strain>
    </source>
</reference>
<keyword evidence="4 8" id="KW-0235">DNA replication</keyword>
<name>J3NVP6_GAET3</name>
<dbReference type="EMBL" id="GL385397">
    <property type="protein sequence ID" value="EJT75424.1"/>
    <property type="molecule type" value="Genomic_DNA"/>
</dbReference>
<evidence type="ECO:0000256" key="7">
    <source>
        <dbReference type="ARBA" id="ARBA00025253"/>
    </source>
</evidence>
<feature type="region of interest" description="Disordered" evidence="9">
    <location>
        <begin position="181"/>
        <end position="313"/>
    </location>
</feature>
<feature type="compositionally biased region" description="Basic residues" evidence="9">
    <location>
        <begin position="545"/>
        <end position="567"/>
    </location>
</feature>
<feature type="compositionally biased region" description="Low complexity" evidence="9">
    <location>
        <begin position="387"/>
        <end position="402"/>
    </location>
</feature>
<dbReference type="Gene3D" id="1.10.10.1460">
    <property type="match status" value="1"/>
</dbReference>
<dbReference type="HOGENOM" id="CLU_033089_0_0_1"/>
<feature type="compositionally biased region" description="Acidic residues" evidence="9">
    <location>
        <begin position="528"/>
        <end position="539"/>
    </location>
</feature>
<dbReference type="AlphaFoldDB" id="J3NVP6"/>
<organism evidence="10">
    <name type="scientific">Gaeumannomyces tritici (strain R3-111a-1)</name>
    <name type="common">Wheat and barley take-all root rot fungus</name>
    <name type="synonym">Gaeumannomyces graminis var. tritici</name>
    <dbReference type="NCBI Taxonomy" id="644352"/>
    <lineage>
        <taxon>Eukaryota</taxon>
        <taxon>Fungi</taxon>
        <taxon>Dikarya</taxon>
        <taxon>Ascomycota</taxon>
        <taxon>Pezizomycotina</taxon>
        <taxon>Sordariomycetes</taxon>
        <taxon>Sordariomycetidae</taxon>
        <taxon>Magnaporthales</taxon>
        <taxon>Magnaporthaceae</taxon>
        <taxon>Gaeumannomyces</taxon>
    </lineage>
</organism>
<reference evidence="11" key="5">
    <citation type="submission" date="2018-04" db="UniProtKB">
        <authorList>
            <consortium name="EnsemblFungi"/>
        </authorList>
    </citation>
    <scope>IDENTIFICATION</scope>
    <source>
        <strain evidence="11">R3-111a-1</strain>
    </source>
</reference>
<dbReference type="RefSeq" id="XP_009221424.1">
    <property type="nucleotide sequence ID" value="XM_009223160.1"/>
</dbReference>
<dbReference type="PANTHER" id="PTHR28124">
    <property type="entry name" value="DNA REPLICATION REGULATOR SLD2"/>
    <property type="match status" value="1"/>
</dbReference>
<gene>
    <name evidence="11" type="primary">20345817</name>
    <name evidence="10" type="ORF">GGTG_05359</name>
</gene>
<sequence>MDQDERESYELQSQHLRAELKIWENKFAQTSNGKKPSRDDIKQNPDIAQKYKDYHKIRDILSGKVAAPRSQAAKKSQQPTPRKRKSPLDRHDDYPASTTPSKRSRAEATPSKGLRATGAAPSFITPSHPRFSSGPMSATPSTARKLFGTPAVPTSIGPTPQRDGRVLGLFDLMAPSPEACRVVTPSKSTGNRGIVGRGSATTTPKRRTNTALIAANDDGDDDDGRAGNKLGRTPVSSAKRHMLDSFMTTPLGNRRDANAAPRGDVNKTPKASASQDNLEFATPQFLRRLPPKSATTRSPTRMDENGVPVTDDGAAADDLLTMSSSRSFASRLPRKPMIRGLSSVVASLRKMEEEQLDDDLEALREMEADMMGGGPPPPPKPLVAQQPPLDSAAAANPAPQEPQEVVEDSQLGGGGSSGKEGPPPTGLLGGFDDEGLYDSPDEDKGAGLDRNGNPLRVFKKKGQKRTTRRVNMRPVFTRRPAAAPAEAAGDEEDSGDDVVPETQLAASAPGDVPPDDDNDDGLSGGSDFEFDGEDEDFEDADGRGKSKSKARTAKKAKAAAASKTKKGRKDEADKEAKKEAKAPRKVSATAHQNFKRLKLRNNGSKGGPGFNSKFRRRR</sequence>
<feature type="compositionally biased region" description="Acidic residues" evidence="9">
    <location>
        <begin position="431"/>
        <end position="441"/>
    </location>
</feature>
<feature type="region of interest" description="Disordered" evidence="9">
    <location>
        <begin position="28"/>
        <end position="163"/>
    </location>
</feature>
<proteinExistence type="inferred from homology"/>
<evidence type="ECO:0000256" key="3">
    <source>
        <dbReference type="ARBA" id="ARBA00018363"/>
    </source>
</evidence>
<dbReference type="GO" id="GO:0006270">
    <property type="term" value="P:DNA replication initiation"/>
    <property type="evidence" value="ECO:0007669"/>
    <property type="project" value="UniProtKB-UniRule"/>
</dbReference>
<evidence type="ECO:0000256" key="8">
    <source>
        <dbReference type="RuleBase" id="RU367067"/>
    </source>
</evidence>
<feature type="compositionally biased region" description="Basic and acidic residues" evidence="9">
    <location>
        <begin position="568"/>
        <end position="582"/>
    </location>
</feature>
<dbReference type="GO" id="GO:0003688">
    <property type="term" value="F:DNA replication origin binding"/>
    <property type="evidence" value="ECO:0007669"/>
    <property type="project" value="TreeGrafter"/>
</dbReference>
<keyword evidence="12" id="KW-1185">Reference proteome</keyword>
<evidence type="ECO:0000313" key="12">
    <source>
        <dbReference type="Proteomes" id="UP000006039"/>
    </source>
</evidence>
<dbReference type="Pfam" id="PF11719">
    <property type="entry name" value="Drc1-Sld2"/>
    <property type="match status" value="1"/>
</dbReference>
<keyword evidence="5 8" id="KW-0539">Nucleus</keyword>
<comment type="function">
    <text evidence="7 8">Has a role in the initiation of DNA replication. Required at S-phase checkpoint.</text>
</comment>